<organism evidence="3">
    <name type="scientific">Fagus sylvatica</name>
    <name type="common">Beechnut</name>
    <dbReference type="NCBI Taxonomy" id="28930"/>
    <lineage>
        <taxon>Eukaryota</taxon>
        <taxon>Viridiplantae</taxon>
        <taxon>Streptophyta</taxon>
        <taxon>Embryophyta</taxon>
        <taxon>Tracheophyta</taxon>
        <taxon>Spermatophyta</taxon>
        <taxon>Magnoliopsida</taxon>
        <taxon>eudicotyledons</taxon>
        <taxon>Gunneridae</taxon>
        <taxon>Pentapetalae</taxon>
        <taxon>rosids</taxon>
        <taxon>fabids</taxon>
        <taxon>Fagales</taxon>
        <taxon>Fagaceae</taxon>
        <taxon>Fagus</taxon>
    </lineage>
</organism>
<evidence type="ECO:0000256" key="1">
    <source>
        <dbReference type="SAM" id="Coils"/>
    </source>
</evidence>
<evidence type="ECO:0000313" key="3">
    <source>
        <dbReference type="EMBL" id="SPC85187.1"/>
    </source>
</evidence>
<feature type="region of interest" description="Disordered" evidence="2">
    <location>
        <begin position="212"/>
        <end position="286"/>
    </location>
</feature>
<accession>A0A2N9F2H5</accession>
<protein>
    <submittedName>
        <fullName evidence="3">Uncharacterized protein</fullName>
    </submittedName>
</protein>
<name>A0A2N9F2H5_FAGSY</name>
<feature type="coiled-coil region" evidence="1">
    <location>
        <begin position="116"/>
        <end position="157"/>
    </location>
</feature>
<gene>
    <name evidence="3" type="ORF">FSB_LOCUS13069</name>
</gene>
<feature type="compositionally biased region" description="Basic and acidic residues" evidence="2">
    <location>
        <begin position="222"/>
        <end position="232"/>
    </location>
</feature>
<dbReference type="EMBL" id="OIVN01000764">
    <property type="protein sequence ID" value="SPC85187.1"/>
    <property type="molecule type" value="Genomic_DNA"/>
</dbReference>
<proteinExistence type="predicted"/>
<keyword evidence="1" id="KW-0175">Coiled coil</keyword>
<dbReference type="AlphaFoldDB" id="A0A2N9F2H5"/>
<sequence>MTLARDPVTTNHTVLDTSDVEFSARVAQALTRATCLPGDYQVWEDMFSGRMFRHISRGLVMATQGVHAAEAKAFDLHKRLKEKEAEHTKAMSDVLADAANNYGTLEKKHFETINQMKEAEEKARTESEQRAKVKAELIQLQEKIKNLEAECIRSIGEAREEGKREGKQEGKQEVLGEVNDQIQGVYNRSFRDGWKAALKKVNIPASSDLLLRENTPLPYPEADLKESDKEDAKDEADEDDENDENEAEEVGDVQGDHVVDLTPILIEDPPAPAGPAPVDPAPPTEN</sequence>
<feature type="compositionally biased region" description="Pro residues" evidence="2">
    <location>
        <begin position="269"/>
        <end position="286"/>
    </location>
</feature>
<evidence type="ECO:0000256" key="2">
    <source>
        <dbReference type="SAM" id="MobiDB-lite"/>
    </source>
</evidence>
<feature type="compositionally biased region" description="Acidic residues" evidence="2">
    <location>
        <begin position="233"/>
        <end position="251"/>
    </location>
</feature>
<reference evidence="3" key="1">
    <citation type="submission" date="2018-02" db="EMBL/GenBank/DDBJ databases">
        <authorList>
            <person name="Cohen D.B."/>
            <person name="Kent A.D."/>
        </authorList>
    </citation>
    <scope>NUCLEOTIDE SEQUENCE</scope>
</reference>